<keyword evidence="2" id="KW-0472">Membrane</keyword>
<feature type="compositionally biased region" description="Basic and acidic residues" evidence="1">
    <location>
        <begin position="371"/>
        <end position="384"/>
    </location>
</feature>
<feature type="region of interest" description="Disordered" evidence="1">
    <location>
        <begin position="49"/>
        <end position="75"/>
    </location>
</feature>
<feature type="region of interest" description="Disordered" evidence="1">
    <location>
        <begin position="544"/>
        <end position="565"/>
    </location>
</feature>
<keyword evidence="4" id="KW-1185">Reference proteome</keyword>
<proteinExistence type="predicted"/>
<dbReference type="Proteomes" id="UP001159363">
    <property type="component" value="Chromosome 14"/>
</dbReference>
<accession>A0ABQ9G5R0</accession>
<feature type="transmembrane region" description="Helical" evidence="2">
    <location>
        <begin position="678"/>
        <end position="700"/>
    </location>
</feature>
<feature type="region of interest" description="Disordered" evidence="1">
    <location>
        <begin position="371"/>
        <end position="403"/>
    </location>
</feature>
<evidence type="ECO:0000256" key="2">
    <source>
        <dbReference type="SAM" id="Phobius"/>
    </source>
</evidence>
<evidence type="ECO:0000313" key="3">
    <source>
        <dbReference type="EMBL" id="KAJ8867800.1"/>
    </source>
</evidence>
<comment type="caution">
    <text evidence="3">The sequence shown here is derived from an EMBL/GenBank/DDBJ whole genome shotgun (WGS) entry which is preliminary data.</text>
</comment>
<evidence type="ECO:0000313" key="4">
    <source>
        <dbReference type="Proteomes" id="UP001159363"/>
    </source>
</evidence>
<keyword evidence="2" id="KW-1133">Transmembrane helix</keyword>
<name>A0ABQ9G5R0_9NEOP</name>
<feature type="region of interest" description="Disordered" evidence="1">
    <location>
        <begin position="203"/>
        <end position="228"/>
    </location>
</feature>
<dbReference type="EMBL" id="JARBHB010000015">
    <property type="protein sequence ID" value="KAJ8867800.1"/>
    <property type="molecule type" value="Genomic_DNA"/>
</dbReference>
<protein>
    <submittedName>
        <fullName evidence="3">Uncharacterized protein</fullName>
    </submittedName>
</protein>
<gene>
    <name evidence="3" type="ORF">PR048_031605</name>
</gene>
<sequence length="701" mass="78788">MSPRVKVIPMSPRVKVIPMSPRVKVTLSIRNYRKVDFIQKKCIHIDHERPQDNNSTAEETMDRIPPAGLPSHRRDGTRHVRHQWAVWGTCVLMKLGRHKLYDEPGRKDGPVREDFGVFDFAPRTTRCLVFGEPILREECYWLRILARFRFCTHLRCSGPQRTSSLSTTRRCGVRGERESCSWDLHQRRMTPLYRPSCKPLRVTEASMERRRNDGAGEKREVPEKTRRPVASSEFGRLLTWTSSEPSRVIEARMEQHWNEGAGENGDPRENPQTDGIVPLAPNACAVSLLASSRGEPGFNPRPSPSRIFTCGNRAERCPRLTDFLGNLPFPPALSFWRCPILSSTTLIGSQDLAVTSLPNLFTLQSRESIRAKRGEHRAAPEHNGRGNGRSPRKPADKRHRPARFPHAKIWGRSRWELNPVRLVVSVTKTYLATSCQRIPCGGYPCGGIPCGGSPTRIPLWGIFWVCEASLQLRIVVKDFPVPVHIFPARLGQVALAVASDSNRSWMGSCAIACQTAYARVYGYWVELLRLFGLLLTARSREPMMDGAAPKRKGRGNGRSPINHADQRHRPARFPLAKIKECPGRGGDQSNCPHTAAPPTSIGCWVRTTGLLSSDHVPDTCSSCRIRRICRLGKKRYLHGSKTTEICMATWDRALPGVSYGTQFHHQVHHPRSMALYDAFWMMALAFTSLNALAAIIVVAIG</sequence>
<reference evidence="3 4" key="1">
    <citation type="submission" date="2023-02" db="EMBL/GenBank/DDBJ databases">
        <title>LHISI_Scaffold_Assembly.</title>
        <authorList>
            <person name="Stuart O.P."/>
            <person name="Cleave R."/>
            <person name="Magrath M.J.L."/>
            <person name="Mikheyev A.S."/>
        </authorList>
    </citation>
    <scope>NUCLEOTIDE SEQUENCE [LARGE SCALE GENOMIC DNA]</scope>
    <source>
        <strain evidence="3">Daus_M_001</strain>
        <tissue evidence="3">Leg muscle</tissue>
    </source>
</reference>
<keyword evidence="2" id="KW-0812">Transmembrane</keyword>
<feature type="compositionally biased region" description="Basic and acidic residues" evidence="1">
    <location>
        <begin position="206"/>
        <end position="226"/>
    </location>
</feature>
<organism evidence="3 4">
    <name type="scientific">Dryococelus australis</name>
    <dbReference type="NCBI Taxonomy" id="614101"/>
    <lineage>
        <taxon>Eukaryota</taxon>
        <taxon>Metazoa</taxon>
        <taxon>Ecdysozoa</taxon>
        <taxon>Arthropoda</taxon>
        <taxon>Hexapoda</taxon>
        <taxon>Insecta</taxon>
        <taxon>Pterygota</taxon>
        <taxon>Neoptera</taxon>
        <taxon>Polyneoptera</taxon>
        <taxon>Phasmatodea</taxon>
        <taxon>Verophasmatodea</taxon>
        <taxon>Anareolatae</taxon>
        <taxon>Phasmatidae</taxon>
        <taxon>Eurycanthinae</taxon>
        <taxon>Dryococelus</taxon>
    </lineage>
</organism>
<evidence type="ECO:0000256" key="1">
    <source>
        <dbReference type="SAM" id="MobiDB-lite"/>
    </source>
</evidence>
<feature type="compositionally biased region" description="Basic residues" evidence="1">
    <location>
        <begin position="390"/>
        <end position="403"/>
    </location>
</feature>